<feature type="transmembrane region" description="Helical" evidence="1">
    <location>
        <begin position="36"/>
        <end position="54"/>
    </location>
</feature>
<dbReference type="STRING" id="237069.SAMN05216498_1961"/>
<protein>
    <submittedName>
        <fullName evidence="2">Uncharacterized protein</fullName>
    </submittedName>
</protein>
<dbReference type="Proteomes" id="UP000199334">
    <property type="component" value="Unassembled WGS sequence"/>
</dbReference>
<dbReference type="AlphaFoldDB" id="A0A1H0A641"/>
<keyword evidence="1" id="KW-1133">Transmembrane helix</keyword>
<accession>A0A1H0A641</accession>
<name>A0A1H0A641_9BACI</name>
<sequence>MLFVYVPFALFILYAFNSLAQRFCEKSELSSEKSSKVYRTINVSMLILLISSYYEVNFLY</sequence>
<evidence type="ECO:0000313" key="3">
    <source>
        <dbReference type="Proteomes" id="UP000199334"/>
    </source>
</evidence>
<keyword evidence="3" id="KW-1185">Reference proteome</keyword>
<reference evidence="2 3" key="1">
    <citation type="submission" date="2016-10" db="EMBL/GenBank/DDBJ databases">
        <authorList>
            <person name="de Groot N.N."/>
        </authorList>
    </citation>
    <scope>NUCLEOTIDE SEQUENCE [LARGE SCALE GENOMIC DNA]</scope>
    <source>
        <strain evidence="2 3">CGMCC 1.3442</strain>
    </source>
</reference>
<organism evidence="2 3">
    <name type="scientific">Tenuibacillus multivorans</name>
    <dbReference type="NCBI Taxonomy" id="237069"/>
    <lineage>
        <taxon>Bacteria</taxon>
        <taxon>Bacillati</taxon>
        <taxon>Bacillota</taxon>
        <taxon>Bacilli</taxon>
        <taxon>Bacillales</taxon>
        <taxon>Bacillaceae</taxon>
        <taxon>Tenuibacillus</taxon>
    </lineage>
</organism>
<gene>
    <name evidence="2" type="ORF">SAMN05216498_1961</name>
</gene>
<evidence type="ECO:0000256" key="1">
    <source>
        <dbReference type="SAM" id="Phobius"/>
    </source>
</evidence>
<evidence type="ECO:0000313" key="2">
    <source>
        <dbReference type="EMBL" id="SDN28711.1"/>
    </source>
</evidence>
<dbReference type="EMBL" id="FNIG01000003">
    <property type="protein sequence ID" value="SDN28711.1"/>
    <property type="molecule type" value="Genomic_DNA"/>
</dbReference>
<keyword evidence="1" id="KW-0812">Transmembrane</keyword>
<keyword evidence="1" id="KW-0472">Membrane</keyword>
<proteinExistence type="predicted"/>